<organism evidence="2 3">
    <name type="scientific">Panicum virgatum</name>
    <name type="common">Blackwell switchgrass</name>
    <dbReference type="NCBI Taxonomy" id="38727"/>
    <lineage>
        <taxon>Eukaryota</taxon>
        <taxon>Viridiplantae</taxon>
        <taxon>Streptophyta</taxon>
        <taxon>Embryophyta</taxon>
        <taxon>Tracheophyta</taxon>
        <taxon>Spermatophyta</taxon>
        <taxon>Magnoliopsida</taxon>
        <taxon>Liliopsida</taxon>
        <taxon>Poales</taxon>
        <taxon>Poaceae</taxon>
        <taxon>PACMAD clade</taxon>
        <taxon>Panicoideae</taxon>
        <taxon>Panicodae</taxon>
        <taxon>Paniceae</taxon>
        <taxon>Panicinae</taxon>
        <taxon>Panicum</taxon>
        <taxon>Panicum sect. Hiantes</taxon>
    </lineage>
</organism>
<gene>
    <name evidence="2" type="ORF">PVAP13_3KG536100</name>
</gene>
<feature type="compositionally biased region" description="Low complexity" evidence="1">
    <location>
        <begin position="46"/>
        <end position="56"/>
    </location>
</feature>
<name>A0A8T0V8L8_PANVG</name>
<feature type="region of interest" description="Disordered" evidence="1">
    <location>
        <begin position="1"/>
        <end position="92"/>
    </location>
</feature>
<dbReference type="AlphaFoldDB" id="A0A8T0V8L8"/>
<keyword evidence="3" id="KW-1185">Reference proteome</keyword>
<reference evidence="2" key="1">
    <citation type="submission" date="2020-05" db="EMBL/GenBank/DDBJ databases">
        <title>WGS assembly of Panicum virgatum.</title>
        <authorList>
            <person name="Lovell J.T."/>
            <person name="Jenkins J."/>
            <person name="Shu S."/>
            <person name="Juenger T.E."/>
            <person name="Schmutz J."/>
        </authorList>
    </citation>
    <scope>NUCLEOTIDE SEQUENCE</scope>
    <source>
        <strain evidence="2">AP13</strain>
    </source>
</reference>
<dbReference type="Proteomes" id="UP000823388">
    <property type="component" value="Chromosome 3K"/>
</dbReference>
<evidence type="ECO:0000256" key="1">
    <source>
        <dbReference type="SAM" id="MobiDB-lite"/>
    </source>
</evidence>
<evidence type="ECO:0000313" key="3">
    <source>
        <dbReference type="Proteomes" id="UP000823388"/>
    </source>
</evidence>
<feature type="compositionally biased region" description="Pro residues" evidence="1">
    <location>
        <begin position="83"/>
        <end position="92"/>
    </location>
</feature>
<protein>
    <submittedName>
        <fullName evidence="2">Uncharacterized protein</fullName>
    </submittedName>
</protein>
<feature type="compositionally biased region" description="Basic residues" evidence="1">
    <location>
        <begin position="26"/>
        <end position="45"/>
    </location>
</feature>
<accession>A0A8T0V8L8</accession>
<dbReference type="EMBL" id="CM029041">
    <property type="protein sequence ID" value="KAG2630707.1"/>
    <property type="molecule type" value="Genomic_DNA"/>
</dbReference>
<feature type="compositionally biased region" description="Basic residues" evidence="1">
    <location>
        <begin position="1"/>
        <end position="10"/>
    </location>
</feature>
<proteinExistence type="predicted"/>
<sequence>MPKKRARKGARTGCPRTRAAKSPQGGRRRRRRGERRRRRPRRKAPARSASSASSTPLAPPPPVSLAHLTPPPPLASGLVSCNPPVPSSTPPPISLQPPAYFCRVLLRSPPWRWRNAAAKIGHRLCCWLKKIEAFAFTGEEPRWI</sequence>
<evidence type="ECO:0000313" key="2">
    <source>
        <dbReference type="EMBL" id="KAG2630707.1"/>
    </source>
</evidence>
<comment type="caution">
    <text evidence="2">The sequence shown here is derived from an EMBL/GenBank/DDBJ whole genome shotgun (WGS) entry which is preliminary data.</text>
</comment>
<feature type="compositionally biased region" description="Pro residues" evidence="1">
    <location>
        <begin position="57"/>
        <end position="74"/>
    </location>
</feature>